<accession>A0A486W0I3</accession>
<dbReference type="PROSITE" id="PS51208">
    <property type="entry name" value="AUTOTRANSPORTER"/>
    <property type="match status" value="1"/>
</dbReference>
<dbReference type="InterPro" id="IPR012332">
    <property type="entry name" value="Autotransporter_pectin_lyase_C"/>
</dbReference>
<dbReference type="SUPFAM" id="SSF51126">
    <property type="entry name" value="Pectin lyase-like"/>
    <property type="match status" value="4"/>
</dbReference>
<dbReference type="InterPro" id="IPR005546">
    <property type="entry name" value="Autotransporte_beta"/>
</dbReference>
<reference evidence="3" key="1">
    <citation type="submission" date="2019-03" db="EMBL/GenBank/DDBJ databases">
        <authorList>
            <consortium name="Pathogen Informatics"/>
        </authorList>
    </citation>
    <scope>NUCLEOTIDE SEQUENCE</scope>
    <source>
        <strain evidence="3">5012STDY7626362</strain>
    </source>
</reference>
<evidence type="ECO:0000259" key="2">
    <source>
        <dbReference type="PROSITE" id="PS51208"/>
    </source>
</evidence>
<dbReference type="InterPro" id="IPR024973">
    <property type="entry name" value="ESPR"/>
</dbReference>
<dbReference type="InterPro" id="IPR013425">
    <property type="entry name" value="Autotrns_rpt"/>
</dbReference>
<dbReference type="InterPro" id="IPR006626">
    <property type="entry name" value="PbH1"/>
</dbReference>
<organism evidence="3">
    <name type="scientific">Klebsiella pneumoniae</name>
    <dbReference type="NCBI Taxonomy" id="573"/>
    <lineage>
        <taxon>Bacteria</taxon>
        <taxon>Pseudomonadati</taxon>
        <taxon>Pseudomonadota</taxon>
        <taxon>Gammaproteobacteria</taxon>
        <taxon>Enterobacterales</taxon>
        <taxon>Enterobacteriaceae</taxon>
        <taxon>Klebsiella/Raoultella group</taxon>
        <taxon>Klebsiella</taxon>
        <taxon>Klebsiella pneumoniae complex</taxon>
    </lineage>
</organism>
<keyword evidence="1" id="KW-0732">Signal</keyword>
<dbReference type="Gene3D" id="2.40.128.130">
    <property type="entry name" value="Autotransporter beta-domain"/>
    <property type="match status" value="1"/>
</dbReference>
<dbReference type="NCBIfam" id="TIGR02601">
    <property type="entry name" value="autotrns_rpt"/>
    <property type="match status" value="7"/>
</dbReference>
<name>A0A486W0I3_KLEPN</name>
<dbReference type="RefSeq" id="WP_136088504.1">
    <property type="nucleotide sequence ID" value="NZ_JAGFMZ010000028.1"/>
</dbReference>
<dbReference type="InterPro" id="IPR051551">
    <property type="entry name" value="Autotransporter_adhesion"/>
</dbReference>
<evidence type="ECO:0000256" key="1">
    <source>
        <dbReference type="ARBA" id="ARBA00022729"/>
    </source>
</evidence>
<dbReference type="PANTHER" id="PTHR35037">
    <property type="entry name" value="C-TERMINAL REGION OF AIDA-LIKE PROTEIN"/>
    <property type="match status" value="1"/>
</dbReference>
<dbReference type="InterPro" id="IPR011050">
    <property type="entry name" value="Pectin_lyase_fold/virulence"/>
</dbReference>
<dbReference type="Pfam" id="PF13018">
    <property type="entry name" value="ESPR"/>
    <property type="match status" value="1"/>
</dbReference>
<dbReference type="SUPFAM" id="SSF103515">
    <property type="entry name" value="Autotransporter"/>
    <property type="match status" value="1"/>
</dbReference>
<dbReference type="CDD" id="cd01344">
    <property type="entry name" value="PL2_Passenger_AT"/>
    <property type="match status" value="1"/>
</dbReference>
<dbReference type="Pfam" id="PF12951">
    <property type="entry name" value="PATR"/>
    <property type="match status" value="7"/>
</dbReference>
<gene>
    <name evidence="3" type="primary">flu</name>
    <name evidence="3" type="ORF">SAMEA4873563_04801</name>
</gene>
<evidence type="ECO:0000313" key="3">
    <source>
        <dbReference type="EMBL" id="VGM56361.1"/>
    </source>
</evidence>
<dbReference type="SMART" id="SM00869">
    <property type="entry name" value="Autotransporter"/>
    <property type="match status" value="1"/>
</dbReference>
<dbReference type="EMBL" id="CAAHDH010000009">
    <property type="protein sequence ID" value="VGM56361.1"/>
    <property type="molecule type" value="Genomic_DNA"/>
</dbReference>
<dbReference type="InterPro" id="IPR043990">
    <property type="entry name" value="AC_1"/>
</dbReference>
<dbReference type="SMART" id="SM00710">
    <property type="entry name" value="PbH1"/>
    <property type="match status" value="6"/>
</dbReference>
<proteinExistence type="predicted"/>
<dbReference type="Pfam" id="PF18883">
    <property type="entry name" value="AC_1"/>
    <property type="match status" value="1"/>
</dbReference>
<dbReference type="Gene3D" id="2.160.20.20">
    <property type="match status" value="2"/>
</dbReference>
<dbReference type="PANTHER" id="PTHR35037:SF3">
    <property type="entry name" value="C-TERMINAL REGION OF AIDA-LIKE PROTEIN"/>
    <property type="match status" value="1"/>
</dbReference>
<feature type="domain" description="Autotransporter" evidence="2">
    <location>
        <begin position="2827"/>
        <end position="3110"/>
    </location>
</feature>
<dbReference type="InterPro" id="IPR036709">
    <property type="entry name" value="Autotransporte_beta_dom_sf"/>
</dbReference>
<protein>
    <submittedName>
        <fullName evidence="3">Outer membrane autotransporter barrel domain protein</fullName>
    </submittedName>
</protein>
<sequence length="3110" mass="315671">MNKIYSVVWNSALGIWTVASELTRGKKKSNSRKTLAAMTAMTLLSMPHLASATITTTGTRNISADYSLIQPGTTDNVYNDRFLYSNDTLFGTLTISGALPTIEHGVAGVVDTTTIAELLDQDKITLTSTVNGVQTNITAADLDNYYYNSIGTLPSQNVQSSLIDPATVSSAPILVYDTTALNNYLTPTLIGSMVLDTYNATVSKIYNNFGIVEASNGATVNLNIGDDSKNARDVANTISLLAKNSSLLKSSGSLSAVNWISDNYISFGVAPVVPPEEFKGSQATSQFGTTLTVDTYGYDESGNAIQTGTKTFTITNTQELGAFNDWLLGQSADAVTNVDGEKVSQLQLKLDAEKGTASVQTVQDWYSGMIQQVLASNTTDAGTVDWDYKVWTDSLSHTNNATLANTELHAIYADGLLATGTLAAGSILAVDGSIDGAMKGQDGAVITNQGSLNVLRTSTGQALAIGMQAENAVATNTGTINSGLFIDKDGRQTVNSYGAVGMQGTGTSIITNNGTINQAITTNNYGAAAAANPWAETTTSSTPTTLAVGMQLSDKSSGVNNKTINVVDGNLGSASFGKGSAYGVQVSGAATFDNSANGTIYLGLKGSDTSQDVKMDGGSSLSAGIYAEGSGAVTNAGNITLGSLVRNAAGMLITGATGNVVNSGKISVTGNTSGLSNYGIQVRNSGANNNQKIENDGQIVVTGSNNIGIQALANSDNTKVTTSDTGSIDVTGTGGVANRNYALWVEGSGNNQAVADISSAITLNSVGDIGVHVRNNAIANIDAKGSPVFKNGDQIGYYLYGNGATANIGKTIIDDNGQTNTTIFRVAQGAQFLGNTQDPETGVTSDIQLTLNGEGSVGVLGTGSGTVVDTGEASFNVAGTGASAIIIEGGAIGTIDQQTAINLSGENSTAGTVDGQAHDIKGANLGSAVNTTLTSNATITSDAGDNSVIAYVAKNLGNLVLDTLAVVDLVSTDSIGVDVQQGGEFTNNSANVLHVSDGIGVRVSGANTQVNKVGKIQVDDGTAGIFLTNGAQLTVNGDGSGSDAITSNGTADGIRLDTGAKSLTAKNVTISALGSGAGIQNDANRSNITLNNVTINATDGPGIRTSVALNVKDGANNVLNVSGDGTGFAFETRDGGAVTGDLNIGTGYTVNVTGSDGSGIRANTDGKVTTAADINVNNAAGSSAIIAKNVSALSNTGKIISASTSAPVIDASGDSNKTITNTGTIQATNNTAVAIESGNGNDTIDISGGTTSGVINTGGGTDTFNWNSGTFAGEVNFAGTNSNNQANIGDVSLANTRHITTASGAGNALTFTNTHGDNAKIGTLASDDLTTGTNIGTGWGTLTITGPQADMRIVDSLQLASKNIAVNNGATLRSGDRGDPTSTAASIGNYNVTTQGANSKVIFDTTGDDTLAQIYSGVISGDGNFERATGGTTIFTANNTYSGSTTIDQGGTLQLGAGGTTGEVNPDSQIIDNGILKIFRSDKVLINGVISGIGALEQIGSGITRLTGNNTYKGATTVSNGTLLVNGDQSQATGSTIVSGTATLGGTGIVGGDVQMNGPSTLSAGDEGVGTLTINGNLQLGSNSTSAFELGQAYTPGGSLNDLINVRGDLLLDGTLDVMTSPNGTFGPGVYRIYNYGGTLTNNTLDLGDMPQSQDKSNIFVQTSIDKQVNLVNANGVTLQFWDGAAVGESHGASGIEGNNKIDGGDGKWMAIGDAGDDNWTTATGVGNAPWAQKSFAVFTATPGTVMVDAAAGAVTFSGAQFDADGYLIKGDALNAYATTEGATYAGQTPGTGELLLRVGAGAAGQDYSATIASVIREASTADKLTLVKTDLGRLILSGDNEYRGGTRIDGGTLQISSDSNLGQSGTGLAINNGSVLQLGADLSTDRTITLGASDSAEVFDLNSHHFTPGGDITGDGKLKITSSSSDAVSTLTLDRANSYQGETEIAGTSESNNVTVNASKTGAFGSNESSTVSVNNGATLNVNGIGTSLASLTMNIADSLLTLADNVTAASAKINLTGSAQAIFQQNATGGNATINVGEQSLLALTENASGGNAEVTNSGLMTFADQTMAENAVVTNLAGANVDISGVDSVTAIGSLSGAGDVELANKQLALGHLGRDDLISGIIGGDNGSLVKTGGGTLTLTGDNTYTGVTNVEQGVLLVNGDQSAATGLVTVNSGATLGGDGIIGGAVNVLDNGHITAGADLDSVGKLTTGALTLSDNAQLDYQFGQAYTPGGPLNDVIDVNGDLTLDGKLNIVTSPGGSFDVGVYRVINYSGALTNNIMDIGSAPEATDSLYVQTSVKNQVNLVNHAGLTLRFWDGAGGEDGVLKNNNVIDGGDGIWQSSRGNDNWTTDETTPEGALNAPFTDAAFAVFEGAAGNVTVDNSKGDVIISGAQFASDGYRVGGEAITTNTADTLIRVGDGTVDGASYIATIDSVIRGSGGINKSDLGTLILTGDNTYTGGTTITAGTLQVAGDNNLGAIDTGITFNGGTLKYGDAFNTARQVTLESAGGTFDTNGYDVALLTAVEGSGQLSKTGLGTLTLTQDNTYTGGTVIEQGVLQLGNGDKTGNVQGNIVDNGILDINRSNTLTINGDISGTGQLQQIGSGTTVLAGNNSYSGATLIASGVLQAGGNNTLSAASNHSVAAGATLDTQGYNQTVAGLTNSGNVSLTSQNAGSALTVKGNYSGENGTLKIAAKQNTSGVGTADRLVIDGGHASGSTLLDVDGSGLGAATVGNGIEVVTALNGATTTAQTSRDAFHLASTIMAAGAFDYQLYAGDAQGQGDNWYLRSQYRPEAMLFSGLPSVVRQGDISLLGNMHQRMGDDIKPGIDEDNRAWARMIGYSGKTKLDDAAGTKTDSHTMGIQVGTDLYANKNWKAGMYTSILDIDSNVTGSKTGSAGKGGDIDDNAFYVGGYTTWFSGNGMYVDNVLQYGRHNSRLSASGNTNSYTVNGNTLAASTEVGKAFQLGASAWSLEPQAQLIYQYSDFDDSTIDGVTKTKVDLKPGNSFTARLGVRLVGDYDTNHGKIQPYGRVNLWQGLGSKDKAHFTNAVTATTLDSSQQYSSTEVAAGMTWTVARDVQVYGELGTQFSNGGDKSRVSAPINASIGFKKMF</sequence>